<dbReference type="PROSITE" id="PS50206">
    <property type="entry name" value="RHODANESE_3"/>
    <property type="match status" value="1"/>
</dbReference>
<dbReference type="InterPro" id="IPR036873">
    <property type="entry name" value="Rhodanese-like_dom_sf"/>
</dbReference>
<dbReference type="EMBL" id="BMWZ01000003">
    <property type="protein sequence ID" value="GGZ79713.1"/>
    <property type="molecule type" value="Genomic_DNA"/>
</dbReference>
<reference evidence="2" key="1">
    <citation type="journal article" date="2014" name="Int. J. Syst. Evol. Microbiol.">
        <title>Complete genome sequence of Corynebacterium casei LMG S-19264T (=DSM 44701T), isolated from a smear-ripened cheese.</title>
        <authorList>
            <consortium name="US DOE Joint Genome Institute (JGI-PGF)"/>
            <person name="Walter F."/>
            <person name="Albersmeier A."/>
            <person name="Kalinowski J."/>
            <person name="Ruckert C."/>
        </authorList>
    </citation>
    <scope>NUCLEOTIDE SEQUENCE</scope>
    <source>
        <strain evidence="2">KCTC 12710</strain>
    </source>
</reference>
<name>A0A918R184_9FLAO</name>
<dbReference type="GO" id="GO:0004792">
    <property type="term" value="F:thiosulfate-cyanide sulfurtransferase activity"/>
    <property type="evidence" value="ECO:0007669"/>
    <property type="project" value="TreeGrafter"/>
</dbReference>
<feature type="domain" description="Rhodanese" evidence="1">
    <location>
        <begin position="45"/>
        <end position="136"/>
    </location>
</feature>
<reference evidence="2" key="2">
    <citation type="submission" date="2020-09" db="EMBL/GenBank/DDBJ databases">
        <authorList>
            <person name="Sun Q."/>
            <person name="Kim S."/>
        </authorList>
    </citation>
    <scope>NUCLEOTIDE SEQUENCE</scope>
    <source>
        <strain evidence="2">KCTC 12710</strain>
    </source>
</reference>
<dbReference type="PANTHER" id="PTHR44086:SF10">
    <property type="entry name" value="THIOSULFATE SULFURTRANSFERASE_RHODANESE-LIKE DOMAIN-CONTAINING PROTEIN 3"/>
    <property type="match status" value="1"/>
</dbReference>
<evidence type="ECO:0000313" key="3">
    <source>
        <dbReference type="Proteomes" id="UP000636004"/>
    </source>
</evidence>
<dbReference type="Proteomes" id="UP000636004">
    <property type="component" value="Unassembled WGS sequence"/>
</dbReference>
<dbReference type="Pfam" id="PF00581">
    <property type="entry name" value="Rhodanese"/>
    <property type="match status" value="1"/>
</dbReference>
<gene>
    <name evidence="2" type="ORF">GCM10007028_16620</name>
</gene>
<keyword evidence="3" id="KW-1185">Reference proteome</keyword>
<dbReference type="SUPFAM" id="SSF52821">
    <property type="entry name" value="Rhodanese/Cell cycle control phosphatase"/>
    <property type="match status" value="1"/>
</dbReference>
<sequence length="164" mass="18942">MKNYIIALLLLCSIFGYGQKKLSKLLKQENTESIPYITVDSLANHANSYVLLDSREKQEYETSHIKNALFVGYDNFNLDHITKQLPDKNADIVVYCSLGIRSEDIAEHLKKVGYTNVMNLYGGIFEWKNHDLPVYNQAEKETDSVHTFSKSWSKWLQKGIKVYD</sequence>
<dbReference type="SMART" id="SM00450">
    <property type="entry name" value="RHOD"/>
    <property type="match status" value="1"/>
</dbReference>
<dbReference type="RefSeq" id="WP_189360320.1">
    <property type="nucleotide sequence ID" value="NZ_BMWZ01000003.1"/>
</dbReference>
<dbReference type="InterPro" id="IPR001763">
    <property type="entry name" value="Rhodanese-like_dom"/>
</dbReference>
<evidence type="ECO:0000313" key="2">
    <source>
        <dbReference type="EMBL" id="GGZ79713.1"/>
    </source>
</evidence>
<dbReference type="PANTHER" id="PTHR44086">
    <property type="entry name" value="THIOSULFATE SULFURTRANSFERASE RDL2, MITOCHONDRIAL-RELATED"/>
    <property type="match status" value="1"/>
</dbReference>
<proteinExistence type="predicted"/>
<dbReference type="CDD" id="cd00158">
    <property type="entry name" value="RHOD"/>
    <property type="match status" value="1"/>
</dbReference>
<dbReference type="Gene3D" id="3.40.250.10">
    <property type="entry name" value="Rhodanese-like domain"/>
    <property type="match status" value="1"/>
</dbReference>
<protein>
    <recommendedName>
        <fullName evidence="1">Rhodanese domain-containing protein</fullName>
    </recommendedName>
</protein>
<comment type="caution">
    <text evidence="2">The sequence shown here is derived from an EMBL/GenBank/DDBJ whole genome shotgun (WGS) entry which is preliminary data.</text>
</comment>
<organism evidence="2 3">
    <name type="scientific">Algibacter mikhailovii</name>
    <dbReference type="NCBI Taxonomy" id="425498"/>
    <lineage>
        <taxon>Bacteria</taxon>
        <taxon>Pseudomonadati</taxon>
        <taxon>Bacteroidota</taxon>
        <taxon>Flavobacteriia</taxon>
        <taxon>Flavobacteriales</taxon>
        <taxon>Flavobacteriaceae</taxon>
        <taxon>Algibacter</taxon>
    </lineage>
</organism>
<dbReference type="NCBIfam" id="NF045521">
    <property type="entry name" value="rhoda_near_glyco"/>
    <property type="match status" value="1"/>
</dbReference>
<dbReference type="AlphaFoldDB" id="A0A918R184"/>
<accession>A0A918R184</accession>
<evidence type="ECO:0000259" key="1">
    <source>
        <dbReference type="PROSITE" id="PS50206"/>
    </source>
</evidence>